<dbReference type="AlphaFoldDB" id="A0A1W5ZZB1"/>
<dbReference type="PROSITE" id="PS50830">
    <property type="entry name" value="TNASE_3"/>
    <property type="match status" value="1"/>
</dbReference>
<feature type="compositionally biased region" description="Basic and acidic residues" evidence="4">
    <location>
        <begin position="278"/>
        <end position="291"/>
    </location>
</feature>
<dbReference type="PANTHER" id="PTHR12302">
    <property type="entry name" value="EBNA2 BINDING PROTEIN P100"/>
    <property type="match status" value="1"/>
</dbReference>
<feature type="domain" description="TNase-like" evidence="5">
    <location>
        <begin position="85"/>
        <end position="217"/>
    </location>
</feature>
<dbReference type="InterPro" id="IPR035437">
    <property type="entry name" value="SNase_OB-fold_sf"/>
</dbReference>
<evidence type="ECO:0000313" key="6">
    <source>
        <dbReference type="EMBL" id="ARI78622.1"/>
    </source>
</evidence>
<dbReference type="CDD" id="cd00175">
    <property type="entry name" value="SNc"/>
    <property type="match status" value="1"/>
</dbReference>
<feature type="region of interest" description="Disordered" evidence="4">
    <location>
        <begin position="46"/>
        <end position="85"/>
    </location>
</feature>
<dbReference type="SMART" id="SM00318">
    <property type="entry name" value="SNc"/>
    <property type="match status" value="1"/>
</dbReference>
<accession>A0A1W5ZZB1</accession>
<dbReference type="GO" id="GO:0004519">
    <property type="term" value="F:endonuclease activity"/>
    <property type="evidence" value="ECO:0007669"/>
    <property type="project" value="UniProtKB-KW"/>
</dbReference>
<reference evidence="6 7" key="1">
    <citation type="submission" date="2017-04" db="EMBL/GenBank/DDBJ databases">
        <title>The whole genome sequencing and assembly of Halobacillus mangrovi strain.</title>
        <authorList>
            <person name="Lee S.-J."/>
            <person name="Park M.-K."/>
            <person name="Kim J.-Y."/>
            <person name="Lee Y.-J."/>
            <person name="Yi H."/>
            <person name="Bahn Y.-S."/>
            <person name="Kim J.F."/>
            <person name="Lee D.-W."/>
        </authorList>
    </citation>
    <scope>NUCLEOTIDE SEQUENCE [LARGE SCALE GENOMIC DNA]</scope>
    <source>
        <strain evidence="6 7">KTB 131</strain>
    </source>
</reference>
<evidence type="ECO:0000256" key="1">
    <source>
        <dbReference type="ARBA" id="ARBA00022722"/>
    </source>
</evidence>
<gene>
    <name evidence="6" type="ORF">HM131_18025</name>
</gene>
<dbReference type="InterPro" id="IPR002071">
    <property type="entry name" value="Thermonucl_AS"/>
</dbReference>
<feature type="region of interest" description="Disordered" evidence="4">
    <location>
        <begin position="225"/>
        <end position="298"/>
    </location>
</feature>
<dbReference type="Proteomes" id="UP000192527">
    <property type="component" value="Chromosome"/>
</dbReference>
<dbReference type="STRING" id="402384.HM131_18025"/>
<dbReference type="OrthoDB" id="4376109at2"/>
<evidence type="ECO:0000259" key="5">
    <source>
        <dbReference type="PROSITE" id="PS50830"/>
    </source>
</evidence>
<sequence length="298" mass="33606">MEELLLLLLVTAFALLRWLLFAHSPYNRIFVVFLISLFVVGCETPEPASTNHGEKQEKTSTVKTNETEVNEESSNNKQGEDPLDNFPAATVTRVIDGDTMEIEMNGKTEDVRLLLVDTPETKHPDLPVQPYGRKASQFAEDMLNDKQVRVEYDGPKRDKYGRLLAYLWIDGENFNQMLLEQGLARLAYVYDPPYTHYEAFVKAQNRAANANKNIWSMDGYVTDSGFSEKASTTESRSEEKKNDYSGPYEPEGNDRDCGDFETQQEAQSFFEAAGGPAEDPHRLDGNDHDGVVCESLPN</sequence>
<dbReference type="KEGG" id="hmn:HM131_18025"/>
<organism evidence="6 7">
    <name type="scientific">Halobacillus mangrovi</name>
    <dbReference type="NCBI Taxonomy" id="402384"/>
    <lineage>
        <taxon>Bacteria</taxon>
        <taxon>Bacillati</taxon>
        <taxon>Bacillota</taxon>
        <taxon>Bacilli</taxon>
        <taxon>Bacillales</taxon>
        <taxon>Bacillaceae</taxon>
        <taxon>Halobacillus</taxon>
    </lineage>
</organism>
<dbReference type="GO" id="GO:0016787">
    <property type="term" value="F:hydrolase activity"/>
    <property type="evidence" value="ECO:0007669"/>
    <property type="project" value="UniProtKB-KW"/>
</dbReference>
<keyword evidence="2" id="KW-0255">Endonuclease</keyword>
<dbReference type="EMBL" id="CP020772">
    <property type="protein sequence ID" value="ARI78622.1"/>
    <property type="molecule type" value="Genomic_DNA"/>
</dbReference>
<dbReference type="InterPro" id="IPR016071">
    <property type="entry name" value="Staphylococal_nuclease_OB-fold"/>
</dbReference>
<evidence type="ECO:0000256" key="3">
    <source>
        <dbReference type="ARBA" id="ARBA00022801"/>
    </source>
</evidence>
<dbReference type="RefSeq" id="WP_085031081.1">
    <property type="nucleotide sequence ID" value="NZ_CP020772.1"/>
</dbReference>
<keyword evidence="3" id="KW-0378">Hydrolase</keyword>
<dbReference type="Pfam" id="PF00565">
    <property type="entry name" value="SNase"/>
    <property type="match status" value="1"/>
</dbReference>
<proteinExistence type="predicted"/>
<evidence type="ECO:0000256" key="4">
    <source>
        <dbReference type="SAM" id="MobiDB-lite"/>
    </source>
</evidence>
<keyword evidence="1" id="KW-0540">Nuclease</keyword>
<dbReference type="GO" id="GO:0003676">
    <property type="term" value="F:nucleic acid binding"/>
    <property type="evidence" value="ECO:0007669"/>
    <property type="project" value="InterPro"/>
</dbReference>
<evidence type="ECO:0000313" key="7">
    <source>
        <dbReference type="Proteomes" id="UP000192527"/>
    </source>
</evidence>
<dbReference type="PANTHER" id="PTHR12302:SF3">
    <property type="entry name" value="SERINE_THREONINE-PROTEIN KINASE 31"/>
    <property type="match status" value="1"/>
</dbReference>
<dbReference type="Gene3D" id="2.40.50.90">
    <property type="match status" value="1"/>
</dbReference>
<name>A0A1W5ZZB1_9BACI</name>
<dbReference type="SUPFAM" id="SSF50199">
    <property type="entry name" value="Staphylococcal nuclease"/>
    <property type="match status" value="1"/>
</dbReference>
<keyword evidence="7" id="KW-1185">Reference proteome</keyword>
<protein>
    <recommendedName>
        <fullName evidence="5">TNase-like domain-containing protein</fullName>
    </recommendedName>
</protein>
<evidence type="ECO:0000256" key="2">
    <source>
        <dbReference type="ARBA" id="ARBA00022759"/>
    </source>
</evidence>
<dbReference type="PROSITE" id="PS01123">
    <property type="entry name" value="TNASE_1"/>
    <property type="match status" value="1"/>
</dbReference>